<feature type="transmembrane region" description="Helical" evidence="1">
    <location>
        <begin position="90"/>
        <end position="110"/>
    </location>
</feature>
<evidence type="ECO:0000256" key="1">
    <source>
        <dbReference type="SAM" id="Phobius"/>
    </source>
</evidence>
<organism evidence="2 3">
    <name type="scientific">Lentzea albidocapillata</name>
    <dbReference type="NCBI Taxonomy" id="40571"/>
    <lineage>
        <taxon>Bacteria</taxon>
        <taxon>Bacillati</taxon>
        <taxon>Actinomycetota</taxon>
        <taxon>Actinomycetes</taxon>
        <taxon>Pseudonocardiales</taxon>
        <taxon>Pseudonocardiaceae</taxon>
        <taxon>Lentzea</taxon>
    </lineage>
</organism>
<keyword evidence="1" id="KW-0812">Transmembrane</keyword>
<dbReference type="STRING" id="40571.SAMN05660733_06804"/>
<protein>
    <submittedName>
        <fullName evidence="2">Uncharacterized protein</fullName>
    </submittedName>
</protein>
<feature type="transmembrane region" description="Helical" evidence="1">
    <location>
        <begin position="20"/>
        <end position="38"/>
    </location>
</feature>
<feature type="transmembrane region" description="Helical" evidence="1">
    <location>
        <begin position="58"/>
        <end position="83"/>
    </location>
</feature>
<reference evidence="3" key="1">
    <citation type="submission" date="2017-04" db="EMBL/GenBank/DDBJ databases">
        <authorList>
            <person name="Varghese N."/>
            <person name="Submissions S."/>
        </authorList>
    </citation>
    <scope>NUCLEOTIDE SEQUENCE [LARGE SCALE GENOMIC DNA]</scope>
    <source>
        <strain evidence="3">DSM 44073</strain>
    </source>
</reference>
<sequence length="189" mass="19758">MKFGLTGGSTSNSGRMLSRAVVGVVTGAVAGFGFPYTMTLMIRYCNGGPSRSLCRHVLLLIPLQFLFWVAVAGMLVVAGFRFLRQRRGRWVVGVAPVLWVVLVLATLHVIHEYFDLYQAERAPLITTVVVVTGCVAYAVAALCVGRSPGSARAGGRTAVAGAGGDALASVVTAGYGGRCDGAEHRGQDG</sequence>
<keyword evidence="1" id="KW-1133">Transmembrane helix</keyword>
<keyword evidence="3" id="KW-1185">Reference proteome</keyword>
<evidence type="ECO:0000313" key="3">
    <source>
        <dbReference type="Proteomes" id="UP000192840"/>
    </source>
</evidence>
<gene>
    <name evidence="2" type="ORF">SAMN05660733_06804</name>
</gene>
<accession>A0A1W2FLC2</accession>
<name>A0A1W2FLC2_9PSEU</name>
<dbReference type="eggNOG" id="ENOG5032KVC">
    <property type="taxonomic scope" value="Bacteria"/>
</dbReference>
<dbReference type="EMBL" id="FWYC01000017">
    <property type="protein sequence ID" value="SMD22398.1"/>
    <property type="molecule type" value="Genomic_DNA"/>
</dbReference>
<dbReference type="AlphaFoldDB" id="A0A1W2FLC2"/>
<dbReference type="Proteomes" id="UP000192840">
    <property type="component" value="Unassembled WGS sequence"/>
</dbReference>
<evidence type="ECO:0000313" key="2">
    <source>
        <dbReference type="EMBL" id="SMD22398.1"/>
    </source>
</evidence>
<proteinExistence type="predicted"/>
<keyword evidence="1" id="KW-0472">Membrane</keyword>
<feature type="transmembrane region" description="Helical" evidence="1">
    <location>
        <begin position="122"/>
        <end position="144"/>
    </location>
</feature>